<evidence type="ECO:0000256" key="2">
    <source>
        <dbReference type="ARBA" id="ARBA00023125"/>
    </source>
</evidence>
<dbReference type="InterPro" id="IPR036388">
    <property type="entry name" value="WH-like_DNA-bd_sf"/>
</dbReference>
<dbReference type="Proteomes" id="UP001060504">
    <property type="component" value="Unassembled WGS sequence"/>
</dbReference>
<dbReference type="Gene3D" id="1.10.10.10">
    <property type="entry name" value="Winged helix-like DNA-binding domain superfamily/Winged helix DNA-binding domain"/>
    <property type="match status" value="1"/>
</dbReference>
<protein>
    <submittedName>
        <fullName evidence="5">HxlR family transcriptional regulator</fullName>
    </submittedName>
</protein>
<dbReference type="SUPFAM" id="SSF55718">
    <property type="entry name" value="SCP-like"/>
    <property type="match status" value="1"/>
</dbReference>
<dbReference type="InterPro" id="IPR002577">
    <property type="entry name" value="HTH_HxlR"/>
</dbReference>
<dbReference type="PANTHER" id="PTHR33204:SF18">
    <property type="entry name" value="TRANSCRIPTIONAL REGULATORY PROTEIN"/>
    <property type="match status" value="1"/>
</dbReference>
<evidence type="ECO:0000313" key="6">
    <source>
        <dbReference type="Proteomes" id="UP001060504"/>
    </source>
</evidence>
<reference evidence="5 6" key="1">
    <citation type="submission" date="2021-08" db="EMBL/GenBank/DDBJ databases">
        <title>Draft genome sequence of Mycolicibacterium sp. NGTWS1702 strain.</title>
        <authorList>
            <person name="Matsumoto M."/>
            <person name="Tang B.C.C."/>
            <person name="Machida Y."/>
            <person name="Matoyama H."/>
            <person name="Kishihara T."/>
            <person name="Sato S."/>
            <person name="Kondo I."/>
            <person name="Sano M."/>
            <person name="Kato G."/>
        </authorList>
    </citation>
    <scope>NUCLEOTIDE SEQUENCE [LARGE SCALE GENOMIC DNA]</scope>
    <source>
        <strain evidence="5 6">NGTWSNA01</strain>
    </source>
</reference>
<evidence type="ECO:0000259" key="4">
    <source>
        <dbReference type="PROSITE" id="PS51118"/>
    </source>
</evidence>
<keyword evidence="6" id="KW-1185">Reference proteome</keyword>
<gene>
    <name evidence="5" type="ORF">NGTWS1702_04640</name>
</gene>
<dbReference type="SUPFAM" id="SSF46785">
    <property type="entry name" value="Winged helix' DNA-binding domain"/>
    <property type="match status" value="1"/>
</dbReference>
<proteinExistence type="predicted"/>
<dbReference type="InterPro" id="IPR011991">
    <property type="entry name" value="ArsR-like_HTH"/>
</dbReference>
<keyword evidence="3" id="KW-0804">Transcription</keyword>
<organism evidence="5 6">
    <name type="scientific">Mycolicibacterium cyprinidarum</name>
    <dbReference type="NCBI Taxonomy" id="2860311"/>
    <lineage>
        <taxon>Bacteria</taxon>
        <taxon>Bacillati</taxon>
        <taxon>Actinomycetota</taxon>
        <taxon>Actinomycetes</taxon>
        <taxon>Mycobacteriales</taxon>
        <taxon>Mycobacteriaceae</taxon>
        <taxon>Mycolicibacterium</taxon>
    </lineage>
</organism>
<evidence type="ECO:0000256" key="1">
    <source>
        <dbReference type="ARBA" id="ARBA00023015"/>
    </source>
</evidence>
<dbReference type="Pfam" id="PF01638">
    <property type="entry name" value="HxlR"/>
    <property type="match status" value="1"/>
</dbReference>
<evidence type="ECO:0000313" key="5">
    <source>
        <dbReference type="EMBL" id="GJF09827.1"/>
    </source>
</evidence>
<keyword evidence="2" id="KW-0238">DNA-binding</keyword>
<dbReference type="PANTHER" id="PTHR33204">
    <property type="entry name" value="TRANSCRIPTIONAL REGULATOR, MARR FAMILY"/>
    <property type="match status" value="1"/>
</dbReference>
<evidence type="ECO:0000256" key="3">
    <source>
        <dbReference type="ARBA" id="ARBA00023163"/>
    </source>
</evidence>
<accession>A0ABQ4V9N8</accession>
<dbReference type="InterPro" id="IPR036527">
    <property type="entry name" value="SCP2_sterol-bd_dom_sf"/>
</dbReference>
<comment type="caution">
    <text evidence="5">The sequence shown here is derived from an EMBL/GenBank/DDBJ whole genome shotgun (WGS) entry which is preliminary data.</text>
</comment>
<keyword evidence="1" id="KW-0805">Transcription regulation</keyword>
<feature type="domain" description="HTH hxlR-type" evidence="4">
    <location>
        <begin position="8"/>
        <end position="103"/>
    </location>
</feature>
<dbReference type="CDD" id="cd00090">
    <property type="entry name" value="HTH_ARSR"/>
    <property type="match status" value="1"/>
</dbReference>
<dbReference type="EMBL" id="BPRH01000520">
    <property type="protein sequence ID" value="GJF09827.1"/>
    <property type="molecule type" value="Genomic_DNA"/>
</dbReference>
<dbReference type="InterPro" id="IPR036390">
    <property type="entry name" value="WH_DNA-bd_sf"/>
</dbReference>
<name>A0ABQ4V9N8_9MYCO</name>
<sequence length="224" mass="24876">MPPYGQFCPVAKAMELLDERWTMLVVRELLLGSTHFNDIRRGVPKMSPALLSKRLQTLTRAGVVLRSEVGGRATYTLTECGRELSNVVEALSGWGVRWIGELGDEDLDPHLLLWDIRRTVPIHEWPRTRTVLKFRLSGVPLKASSWWLVVSDGEADVCAVDPGHDVAATVSTSLRTLTQIWRGDVSWSHALVGRTVEIVAPTEVRKAVPRWLGQSPSAAVPRPS</sequence>
<dbReference type="PROSITE" id="PS51118">
    <property type="entry name" value="HTH_HXLR"/>
    <property type="match status" value="1"/>
</dbReference>